<dbReference type="Proteomes" id="UP001046870">
    <property type="component" value="Chromosome 6"/>
</dbReference>
<feature type="signal peptide" evidence="5">
    <location>
        <begin position="1"/>
        <end position="20"/>
    </location>
</feature>
<dbReference type="SUPFAM" id="SSF50814">
    <property type="entry name" value="Lipocalins"/>
    <property type="match status" value="1"/>
</dbReference>
<keyword evidence="2" id="KW-0722">Serine protease inhibitor</keyword>
<dbReference type="InterPro" id="IPR012674">
    <property type="entry name" value="Calycin"/>
</dbReference>
<feature type="domain" description="Lipocalin/cytosolic fatty-acid binding" evidence="6">
    <location>
        <begin position="34"/>
        <end position="172"/>
    </location>
</feature>
<dbReference type="EMBL" id="JAFDVH010000006">
    <property type="protein sequence ID" value="KAG7477306.1"/>
    <property type="molecule type" value="Genomic_DNA"/>
</dbReference>
<organism evidence="7 8">
    <name type="scientific">Megalops atlanticus</name>
    <name type="common">Tarpon</name>
    <name type="synonym">Clupea gigantea</name>
    <dbReference type="NCBI Taxonomy" id="7932"/>
    <lineage>
        <taxon>Eukaryota</taxon>
        <taxon>Metazoa</taxon>
        <taxon>Chordata</taxon>
        <taxon>Craniata</taxon>
        <taxon>Vertebrata</taxon>
        <taxon>Euteleostomi</taxon>
        <taxon>Actinopterygii</taxon>
        <taxon>Neopterygii</taxon>
        <taxon>Teleostei</taxon>
        <taxon>Elopiformes</taxon>
        <taxon>Megalopidae</taxon>
        <taxon>Megalops</taxon>
    </lineage>
</organism>
<protein>
    <recommendedName>
        <fullName evidence="6">Lipocalin/cytosolic fatty-acid binding domain-containing protein</fullName>
    </recommendedName>
</protein>
<keyword evidence="5" id="KW-0732">Signal</keyword>
<dbReference type="GO" id="GO:0004867">
    <property type="term" value="F:serine-type endopeptidase inhibitor activity"/>
    <property type="evidence" value="ECO:0007669"/>
    <property type="project" value="UniProtKB-KW"/>
</dbReference>
<evidence type="ECO:0000259" key="6">
    <source>
        <dbReference type="Pfam" id="PF00061"/>
    </source>
</evidence>
<evidence type="ECO:0000256" key="4">
    <source>
        <dbReference type="SAM" id="MobiDB-lite"/>
    </source>
</evidence>
<feature type="region of interest" description="Disordered" evidence="4">
    <location>
        <begin position="177"/>
        <end position="204"/>
    </location>
</feature>
<accession>A0A9D3TEI0</accession>
<keyword evidence="1" id="KW-0646">Protease inhibitor</keyword>
<dbReference type="AlphaFoldDB" id="A0A9D3TEI0"/>
<proteinExistence type="inferred from homology"/>
<reference evidence="7" key="1">
    <citation type="submission" date="2021-01" db="EMBL/GenBank/DDBJ databases">
        <authorList>
            <person name="Zahm M."/>
            <person name="Roques C."/>
            <person name="Cabau C."/>
            <person name="Klopp C."/>
            <person name="Donnadieu C."/>
            <person name="Jouanno E."/>
            <person name="Lampietro C."/>
            <person name="Louis A."/>
            <person name="Herpin A."/>
            <person name="Echchiki A."/>
            <person name="Berthelot C."/>
            <person name="Parey E."/>
            <person name="Roest-Crollius H."/>
            <person name="Braasch I."/>
            <person name="Postlethwait J."/>
            <person name="Bobe J."/>
            <person name="Montfort J."/>
            <person name="Bouchez O."/>
            <person name="Begum T."/>
            <person name="Mejri S."/>
            <person name="Adams A."/>
            <person name="Chen W.-J."/>
            <person name="Guiguen Y."/>
        </authorList>
    </citation>
    <scope>NUCLEOTIDE SEQUENCE</scope>
    <source>
        <strain evidence="7">YG-15Mar2019-1</strain>
        <tissue evidence="7">Brain</tissue>
    </source>
</reference>
<keyword evidence="8" id="KW-1185">Reference proteome</keyword>
<evidence type="ECO:0000256" key="2">
    <source>
        <dbReference type="ARBA" id="ARBA00022900"/>
    </source>
</evidence>
<dbReference type="InterPro" id="IPR022272">
    <property type="entry name" value="Lipocalin_CS"/>
</dbReference>
<dbReference type="PROSITE" id="PS00213">
    <property type="entry name" value="LIPOCALIN"/>
    <property type="match status" value="1"/>
</dbReference>
<sequence length="204" mass="23472">MGVSLVTIAVAMLCAHDVYANVQPQKDFDLQRFSGKWYRVGLAYDSPGFVLYRHKLKISTGVLTPMANGNANMTMWTQRSSGCRCKNYIYEKTDVPGQFNYFSTRHNRMKDITVVETNYNEYALVLKHKKMNREFTQVALYGRSQRLRPQLLEKFREFALALGFPKESILTPLAAGETQSKRQRIAPQLSNRHKTDLLQNQNSP</sequence>
<dbReference type="InterPro" id="IPR029856">
    <property type="entry name" value="AMBP"/>
</dbReference>
<evidence type="ECO:0000256" key="5">
    <source>
        <dbReference type="SAM" id="SignalP"/>
    </source>
</evidence>
<feature type="chain" id="PRO_5038561721" description="Lipocalin/cytosolic fatty-acid binding domain-containing protein" evidence="5">
    <location>
        <begin position="21"/>
        <end position="204"/>
    </location>
</feature>
<dbReference type="PANTHER" id="PTHR46676:SF1">
    <property type="entry name" value="PROTEIN AMBP"/>
    <property type="match status" value="1"/>
</dbReference>
<evidence type="ECO:0000256" key="1">
    <source>
        <dbReference type="ARBA" id="ARBA00022690"/>
    </source>
</evidence>
<dbReference type="Gene3D" id="2.40.128.20">
    <property type="match status" value="1"/>
</dbReference>
<evidence type="ECO:0000256" key="3">
    <source>
        <dbReference type="RuleBase" id="RU003695"/>
    </source>
</evidence>
<evidence type="ECO:0000313" key="7">
    <source>
        <dbReference type="EMBL" id="KAG7477306.1"/>
    </source>
</evidence>
<dbReference type="OrthoDB" id="9627583at2759"/>
<dbReference type="Pfam" id="PF00061">
    <property type="entry name" value="Lipocalin"/>
    <property type="match status" value="1"/>
</dbReference>
<comment type="similarity">
    <text evidence="3">Belongs to the calycin superfamily. Lipocalin family.</text>
</comment>
<dbReference type="InterPro" id="IPR000566">
    <property type="entry name" value="Lipocln_cytosolic_FA-bd_dom"/>
</dbReference>
<dbReference type="PRINTS" id="PR01254">
    <property type="entry name" value="PGNDSYNTHASE"/>
</dbReference>
<dbReference type="PRINTS" id="PR00179">
    <property type="entry name" value="LIPOCALIN"/>
</dbReference>
<gene>
    <name evidence="7" type="ORF">MATL_G00092950</name>
</gene>
<dbReference type="PANTHER" id="PTHR46676">
    <property type="entry name" value="PROTEIN AMBP"/>
    <property type="match status" value="1"/>
</dbReference>
<evidence type="ECO:0000313" key="8">
    <source>
        <dbReference type="Proteomes" id="UP001046870"/>
    </source>
</evidence>
<comment type="caution">
    <text evidence="7">The sequence shown here is derived from an EMBL/GenBank/DDBJ whole genome shotgun (WGS) entry which is preliminary data.</text>
</comment>
<name>A0A9D3TEI0_MEGAT</name>